<feature type="transmembrane region" description="Helical" evidence="1">
    <location>
        <begin position="62"/>
        <end position="79"/>
    </location>
</feature>
<protein>
    <recommendedName>
        <fullName evidence="2">DUF418 domain-containing protein</fullName>
    </recommendedName>
</protein>
<dbReference type="Pfam" id="PF04235">
    <property type="entry name" value="DUF418"/>
    <property type="match status" value="1"/>
</dbReference>
<dbReference type="PANTHER" id="PTHR30590">
    <property type="entry name" value="INNER MEMBRANE PROTEIN"/>
    <property type="match status" value="1"/>
</dbReference>
<keyword evidence="1" id="KW-0812">Transmembrane</keyword>
<feature type="domain" description="DUF418" evidence="2">
    <location>
        <begin position="221"/>
        <end position="382"/>
    </location>
</feature>
<evidence type="ECO:0000259" key="2">
    <source>
        <dbReference type="Pfam" id="PF04235"/>
    </source>
</evidence>
<dbReference type="OrthoDB" id="9807744at2"/>
<organism evidence="3 4">
    <name type="scientific">Asticcacaulis taihuensis</name>
    <dbReference type="NCBI Taxonomy" id="260084"/>
    <lineage>
        <taxon>Bacteria</taxon>
        <taxon>Pseudomonadati</taxon>
        <taxon>Pseudomonadota</taxon>
        <taxon>Alphaproteobacteria</taxon>
        <taxon>Caulobacterales</taxon>
        <taxon>Caulobacteraceae</taxon>
        <taxon>Asticcacaulis</taxon>
    </lineage>
</organism>
<gene>
    <name evidence="3" type="ORF">SAMN02927928_2887</name>
</gene>
<feature type="transmembrane region" description="Helical" evidence="1">
    <location>
        <begin position="267"/>
        <end position="293"/>
    </location>
</feature>
<feature type="transmembrane region" description="Helical" evidence="1">
    <location>
        <begin position="138"/>
        <end position="159"/>
    </location>
</feature>
<feature type="transmembrane region" description="Helical" evidence="1">
    <location>
        <begin position="343"/>
        <end position="367"/>
    </location>
</feature>
<feature type="transmembrane region" description="Helical" evidence="1">
    <location>
        <begin position="12"/>
        <end position="32"/>
    </location>
</feature>
<evidence type="ECO:0000313" key="4">
    <source>
        <dbReference type="Proteomes" id="UP000199150"/>
    </source>
</evidence>
<feature type="transmembrane region" description="Helical" evidence="1">
    <location>
        <begin position="236"/>
        <end position="255"/>
    </location>
</feature>
<reference evidence="4" key="1">
    <citation type="submission" date="2016-10" db="EMBL/GenBank/DDBJ databases">
        <authorList>
            <person name="Varghese N."/>
            <person name="Submissions S."/>
        </authorList>
    </citation>
    <scope>NUCLEOTIDE SEQUENCE [LARGE SCALE GENOMIC DNA]</scope>
    <source>
        <strain evidence="4">CGMCC 1.3431</strain>
    </source>
</reference>
<keyword evidence="4" id="KW-1185">Reference proteome</keyword>
<feature type="transmembrane region" description="Helical" evidence="1">
    <location>
        <begin position="99"/>
        <end position="126"/>
    </location>
</feature>
<evidence type="ECO:0000256" key="1">
    <source>
        <dbReference type="SAM" id="Phobius"/>
    </source>
</evidence>
<dbReference type="RefSeq" id="WP_090649413.1">
    <property type="nucleotide sequence ID" value="NZ_CBCRYE010000003.1"/>
</dbReference>
<name>A0A1G4SS80_9CAUL</name>
<dbReference type="InterPro" id="IPR007349">
    <property type="entry name" value="DUF418"/>
</dbReference>
<dbReference type="STRING" id="260084.SAMN02927928_2887"/>
<evidence type="ECO:0000313" key="3">
    <source>
        <dbReference type="EMBL" id="SCW72030.1"/>
    </source>
</evidence>
<dbReference type="AlphaFoldDB" id="A0A1G4SS80"/>
<proteinExistence type="predicted"/>
<dbReference type="EMBL" id="FMTS01000005">
    <property type="protein sequence ID" value="SCW72030.1"/>
    <property type="molecule type" value="Genomic_DNA"/>
</dbReference>
<feature type="transmembrane region" description="Helical" evidence="1">
    <location>
        <begin position="204"/>
        <end position="224"/>
    </location>
</feature>
<keyword evidence="1" id="KW-0472">Membrane</keyword>
<keyword evidence="1" id="KW-1133">Transmembrane helix</keyword>
<dbReference type="PANTHER" id="PTHR30590:SF2">
    <property type="entry name" value="INNER MEMBRANE PROTEIN"/>
    <property type="match status" value="1"/>
</dbReference>
<dbReference type="InterPro" id="IPR052529">
    <property type="entry name" value="Bact_Transport_Assoc"/>
</dbReference>
<accession>A0A1G4SS80</accession>
<sequence length="389" mass="43286">MTARIRTLDHVRGLSILGILLVNAIAFAQPFAVYSQPNISPLPLTKADLTIWWVIETFFKEKFITCFTLLFGVSVYLVGRDRNPADPLYRTPLFRRLAWLVVFGLIHGALIWHGDILLSYALTGFIFWRWQDASARKLLVWGLGLFIAGAVVMLGPNIATTLQGEHVTPDYGDLAELVARMRGPFLISMAQNATVWSETIVSEVLGYMPTTLGLMMVGLSLFKTGLLRGEAPMRTYLWLMAAGAVSLMLIGWQARVTLAAGFPYPEIFGLYALANDLLCLPVALGYVSVLVLLGRTSVGAVLLYPLACAGRMAFTNYLTQSLIMTGVFYGGRGPDWFGEMNHAALVPVVATIWIGQLVVSTIWMSVFRYGPFEWGWRCLTYQRWMPILK</sequence>
<dbReference type="Proteomes" id="UP000199150">
    <property type="component" value="Unassembled WGS sequence"/>
</dbReference>